<accession>A0A0F7L0R4</accession>
<sequence length="62" mass="7069">MLSLVLIVVLTTHQDLIVLTMLQVVIKKMMILDMVGQPLLFMVDLTQGFFQQAYQLSSTEQL</sequence>
<reference evidence="1" key="1">
    <citation type="journal article" date="2015" name="Front. Microbiol.">
        <title>Combining genomic sequencing methods to explore viral diversity and reveal potential virus-host interactions.</title>
        <authorList>
            <person name="Chow C.E."/>
            <person name="Winget D.M."/>
            <person name="White R.A.III."/>
            <person name="Hallam S.J."/>
            <person name="Suttle C.A."/>
        </authorList>
    </citation>
    <scope>NUCLEOTIDE SEQUENCE</scope>
    <source>
        <strain evidence="1">Anoxic3_4</strain>
    </source>
</reference>
<dbReference type="EMBL" id="KR029579">
    <property type="protein sequence ID" value="AKH46134.1"/>
    <property type="molecule type" value="Genomic_DNA"/>
</dbReference>
<name>A0A0F7L0R4_9VIRU</name>
<reference evidence="1" key="2">
    <citation type="submission" date="2015-03" db="EMBL/GenBank/DDBJ databases">
        <authorList>
            <person name="Chow C.-E.T."/>
            <person name="Winget D.M."/>
            <person name="White R.A.III."/>
            <person name="Hallam S.J."/>
            <person name="Suttle C.A."/>
        </authorList>
    </citation>
    <scope>NUCLEOTIDE SEQUENCE</scope>
    <source>
        <strain evidence="1">Anoxic3_4</strain>
    </source>
</reference>
<proteinExistence type="predicted"/>
<protein>
    <submittedName>
        <fullName evidence="1">Uncharacterized protein</fullName>
    </submittedName>
</protein>
<organism evidence="1">
    <name type="scientific">uncultured marine virus</name>
    <dbReference type="NCBI Taxonomy" id="186617"/>
    <lineage>
        <taxon>Viruses</taxon>
        <taxon>environmental samples</taxon>
    </lineage>
</organism>
<evidence type="ECO:0000313" key="1">
    <source>
        <dbReference type="EMBL" id="AKH46134.1"/>
    </source>
</evidence>